<dbReference type="EMBL" id="JAAZIL010000044">
    <property type="protein sequence ID" value="NLZ24433.1"/>
    <property type="molecule type" value="Genomic_DNA"/>
</dbReference>
<dbReference type="FunFam" id="3.10.20.30:FF:000029">
    <property type="entry name" value="Obg-like ATPase 1"/>
    <property type="match status" value="1"/>
</dbReference>
<comment type="caution">
    <text evidence="7">The sequence shown here is derived from an EMBL/GenBank/DDBJ whole genome shotgun (WGS) entry which is preliminary data.</text>
</comment>
<dbReference type="PANTHER" id="PTHR23305:SF18">
    <property type="entry name" value="OBG-TYPE G DOMAIN-CONTAINING PROTEIN"/>
    <property type="match status" value="1"/>
</dbReference>
<evidence type="ECO:0000256" key="3">
    <source>
        <dbReference type="ARBA" id="ARBA00022741"/>
    </source>
</evidence>
<dbReference type="GO" id="GO:0005525">
    <property type="term" value="F:GTP binding"/>
    <property type="evidence" value="ECO:0007669"/>
    <property type="project" value="InterPro"/>
</dbReference>
<evidence type="ECO:0000259" key="6">
    <source>
        <dbReference type="PROSITE" id="PS51710"/>
    </source>
</evidence>
<sequence length="368" mass="41601">MSEVTRSHTLSLGLVGLPNSGKSTLFNALTKQSVPVENYPFCTIDKNIGVVQIPDERLEKLANLLHSERVVPSVMTFVDIAGLLKGASKGEGLGNQFLGHIREVDVVIYVLRAFNSEEVVHVYNRVDPIDDFEILEAELILKDLESMEKKHHNLFKSTRVNSDSNLLKELELAEKIILWLKQGKPVIEMEIDRKSREIVNGYQLLTNKRRMLLLNCKEGQEEEKVIRWIEQLKEIIGNEGCVLQADLKLLSEIEGKQEYQRVQEKQISSVESIIIGAYRLLELITFYTGNQQECNAWSIQRGADIKSAASVIHSDLGKYFISADVVNVEKLISNGGWVSVKEKGLVRNHGKEYIVEDGDYIIVLANTR</sequence>
<dbReference type="Pfam" id="PF01926">
    <property type="entry name" value="MMR_HSR1"/>
    <property type="match status" value="1"/>
</dbReference>
<dbReference type="FunFam" id="1.10.150.300:FF:000001">
    <property type="entry name" value="Ribosome-binding ATPase YchF"/>
    <property type="match status" value="1"/>
</dbReference>
<dbReference type="InterPro" id="IPR031167">
    <property type="entry name" value="G_OBG"/>
</dbReference>
<keyword evidence="4" id="KW-0067">ATP-binding</keyword>
<dbReference type="PRINTS" id="PR00326">
    <property type="entry name" value="GTP1OBG"/>
</dbReference>
<dbReference type="Proteomes" id="UP000564033">
    <property type="component" value="Unassembled WGS sequence"/>
</dbReference>
<accession>A0A847VD24</accession>
<comment type="cofactor">
    <cofactor evidence="1">
        <name>Mg(2+)</name>
        <dbReference type="ChEBI" id="CHEBI:18420"/>
    </cofactor>
</comment>
<dbReference type="Gene3D" id="1.10.150.300">
    <property type="entry name" value="TGS-like domain"/>
    <property type="match status" value="1"/>
</dbReference>
<dbReference type="PIRSF" id="PIRSF006641">
    <property type="entry name" value="CHP00092"/>
    <property type="match status" value="1"/>
</dbReference>
<gene>
    <name evidence="7" type="primary">ychF</name>
    <name evidence="7" type="ORF">GX888_01635</name>
</gene>
<dbReference type="Gene3D" id="3.40.50.300">
    <property type="entry name" value="P-loop containing nucleotide triphosphate hydrolases"/>
    <property type="match status" value="1"/>
</dbReference>
<evidence type="ECO:0000256" key="1">
    <source>
        <dbReference type="ARBA" id="ARBA00001946"/>
    </source>
</evidence>
<dbReference type="SUPFAM" id="SSF81271">
    <property type="entry name" value="TGS-like"/>
    <property type="match status" value="1"/>
</dbReference>
<dbReference type="Gene3D" id="3.10.20.30">
    <property type="match status" value="1"/>
</dbReference>
<name>A0A847VD24_9BACT</name>
<keyword evidence="5" id="KW-0460">Magnesium</keyword>
<reference evidence="7 8" key="1">
    <citation type="journal article" date="2020" name="Biotechnol. Biofuels">
        <title>New insights from the biogas microbiome by comprehensive genome-resolved metagenomics of nearly 1600 species originating from multiple anaerobic digesters.</title>
        <authorList>
            <person name="Campanaro S."/>
            <person name="Treu L."/>
            <person name="Rodriguez-R L.M."/>
            <person name="Kovalovszki A."/>
            <person name="Ziels R.M."/>
            <person name="Maus I."/>
            <person name="Zhu X."/>
            <person name="Kougias P.G."/>
            <person name="Basile A."/>
            <person name="Luo G."/>
            <person name="Schluter A."/>
            <person name="Konstantinidis K.T."/>
            <person name="Angelidaki I."/>
        </authorList>
    </citation>
    <scope>NUCLEOTIDE SEQUENCE [LARGE SCALE GENOMIC DNA]</scope>
    <source>
        <strain evidence="7">AS19jrsBPTG_9</strain>
    </source>
</reference>
<evidence type="ECO:0000313" key="8">
    <source>
        <dbReference type="Proteomes" id="UP000564033"/>
    </source>
</evidence>
<dbReference type="InterPro" id="IPR012675">
    <property type="entry name" value="Beta-grasp_dom_sf"/>
</dbReference>
<keyword evidence="3" id="KW-0547">Nucleotide-binding</keyword>
<dbReference type="InterPro" id="IPR012676">
    <property type="entry name" value="TGS-like"/>
</dbReference>
<dbReference type="InterPro" id="IPR013029">
    <property type="entry name" value="YchF_C"/>
</dbReference>
<dbReference type="GO" id="GO:0005524">
    <property type="term" value="F:ATP binding"/>
    <property type="evidence" value="ECO:0007669"/>
    <property type="project" value="UniProtKB-KW"/>
</dbReference>
<dbReference type="PROSITE" id="PS51710">
    <property type="entry name" value="G_OBG"/>
    <property type="match status" value="1"/>
</dbReference>
<dbReference type="InterPro" id="IPR027417">
    <property type="entry name" value="P-loop_NTPase"/>
</dbReference>
<dbReference type="SUPFAM" id="SSF52540">
    <property type="entry name" value="P-loop containing nucleoside triphosphate hydrolases"/>
    <property type="match status" value="1"/>
</dbReference>
<organism evidence="7 8">
    <name type="scientific">Candidatus Dojkabacteria bacterium</name>
    <dbReference type="NCBI Taxonomy" id="2099670"/>
    <lineage>
        <taxon>Bacteria</taxon>
        <taxon>Candidatus Dojkabacteria</taxon>
    </lineage>
</organism>
<feature type="domain" description="OBG-type G" evidence="6">
    <location>
        <begin position="10"/>
        <end position="259"/>
    </location>
</feature>
<dbReference type="AlphaFoldDB" id="A0A847VD24"/>
<proteinExistence type="predicted"/>
<evidence type="ECO:0000256" key="5">
    <source>
        <dbReference type="ARBA" id="ARBA00022842"/>
    </source>
</evidence>
<dbReference type="InterPro" id="IPR004396">
    <property type="entry name" value="ATPase_YchF/OLA1"/>
</dbReference>
<dbReference type="GO" id="GO:0016887">
    <property type="term" value="F:ATP hydrolysis activity"/>
    <property type="evidence" value="ECO:0007669"/>
    <property type="project" value="InterPro"/>
</dbReference>
<dbReference type="GO" id="GO:0005737">
    <property type="term" value="C:cytoplasm"/>
    <property type="evidence" value="ECO:0007669"/>
    <property type="project" value="TreeGrafter"/>
</dbReference>
<keyword evidence="2" id="KW-0479">Metal-binding</keyword>
<evidence type="ECO:0000256" key="4">
    <source>
        <dbReference type="ARBA" id="ARBA00022840"/>
    </source>
</evidence>
<evidence type="ECO:0000313" key="7">
    <source>
        <dbReference type="EMBL" id="NLZ24433.1"/>
    </source>
</evidence>
<dbReference type="PANTHER" id="PTHR23305">
    <property type="entry name" value="OBG GTPASE FAMILY"/>
    <property type="match status" value="1"/>
</dbReference>
<dbReference type="GO" id="GO:0046872">
    <property type="term" value="F:metal ion binding"/>
    <property type="evidence" value="ECO:0007669"/>
    <property type="project" value="UniProtKB-KW"/>
</dbReference>
<dbReference type="NCBIfam" id="TIGR00092">
    <property type="entry name" value="redox-regulated ATPase YchF"/>
    <property type="match status" value="1"/>
</dbReference>
<dbReference type="InterPro" id="IPR006073">
    <property type="entry name" value="GTP-bd"/>
</dbReference>
<dbReference type="Pfam" id="PF06071">
    <property type="entry name" value="YchF-GTPase_C"/>
    <property type="match status" value="1"/>
</dbReference>
<dbReference type="InterPro" id="IPR023192">
    <property type="entry name" value="TGS-like_dom_sf"/>
</dbReference>
<evidence type="ECO:0000256" key="2">
    <source>
        <dbReference type="ARBA" id="ARBA00022723"/>
    </source>
</evidence>
<protein>
    <submittedName>
        <fullName evidence="7">Redox-regulated ATPase YchF</fullName>
    </submittedName>
</protein>